<dbReference type="EMBL" id="JWHR01000075">
    <property type="protein sequence ID" value="KHS57446.1"/>
    <property type="molecule type" value="Genomic_DNA"/>
</dbReference>
<keyword evidence="2" id="KW-1185">Reference proteome</keyword>
<gene>
    <name evidence="1" type="ORF">QX51_08305</name>
</gene>
<accession>A0A0B3VKX8</accession>
<dbReference type="Proteomes" id="UP000031189">
    <property type="component" value="Unassembled WGS sequence"/>
</dbReference>
<organism evidence="1 2">
    <name type="scientific">Terrisporobacter othiniensis</name>
    <dbReference type="NCBI Taxonomy" id="1577792"/>
    <lineage>
        <taxon>Bacteria</taxon>
        <taxon>Bacillati</taxon>
        <taxon>Bacillota</taxon>
        <taxon>Clostridia</taxon>
        <taxon>Peptostreptococcales</taxon>
        <taxon>Peptostreptococcaceae</taxon>
        <taxon>Terrisporobacter</taxon>
    </lineage>
</organism>
<evidence type="ECO:0000313" key="1">
    <source>
        <dbReference type="EMBL" id="KHS57446.1"/>
    </source>
</evidence>
<dbReference type="OrthoDB" id="1751377at2"/>
<name>A0A0B3VKX8_9FIRM</name>
<reference evidence="1 2" key="1">
    <citation type="submission" date="2014-12" db="EMBL/GenBank/DDBJ databases">
        <title>Draft genome sequence of Terrisporobacter sp. 08-306576, isolated from the blood culture of a bacteremia patient.</title>
        <authorList>
            <person name="Lund L.C."/>
            <person name="Sydenham T.V."/>
            <person name="Hogh S.V."/>
            <person name="Skov M.N."/>
            <person name="Kemp M."/>
            <person name="Justesen U.S."/>
        </authorList>
    </citation>
    <scope>NUCLEOTIDE SEQUENCE [LARGE SCALE GENOMIC DNA]</scope>
    <source>
        <strain evidence="1 2">08-306576</strain>
    </source>
</reference>
<evidence type="ECO:0000313" key="2">
    <source>
        <dbReference type="Proteomes" id="UP000031189"/>
    </source>
</evidence>
<protein>
    <recommendedName>
        <fullName evidence="3">Bypass of forespore C C-terminal domain-containing protein</fullName>
    </recommendedName>
</protein>
<comment type="caution">
    <text evidence="1">The sequence shown here is derived from an EMBL/GenBank/DDBJ whole genome shotgun (WGS) entry which is preliminary data.</text>
</comment>
<proteinExistence type="predicted"/>
<sequence length="193" mass="21858">MFEKKKEFSWKVPTLVLLGVIVLACGVGIGIQVRETQQARQSLQAKTESKEVFNLNKDCEIWVQGQITGSGTYESPKMLGTIPKDLLDKSKDEIVSYFKEKYPNKEIASMNQYEIILCNAQAKEPSKANKYSIEEKDGFVYVYKYDKDGVKTELEKTDISVDSLPKSVQEELSSGILVNSEDDAYTRLENFES</sequence>
<dbReference type="RefSeq" id="WP_039679448.1">
    <property type="nucleotide sequence ID" value="NZ_JAWGXO010000008.1"/>
</dbReference>
<dbReference type="PROSITE" id="PS51257">
    <property type="entry name" value="PROKAR_LIPOPROTEIN"/>
    <property type="match status" value="1"/>
</dbReference>
<evidence type="ECO:0008006" key="3">
    <source>
        <dbReference type="Google" id="ProtNLM"/>
    </source>
</evidence>
<dbReference type="STRING" id="1577792.QX51_08305"/>
<dbReference type="AlphaFoldDB" id="A0A0B3VKX8"/>